<proteinExistence type="predicted"/>
<accession>A0A7T1AZQ2</accession>
<gene>
    <name evidence="1" type="ORF">ISP08_12050</name>
</gene>
<dbReference type="Pfam" id="PF11753">
    <property type="entry name" value="DUF3310"/>
    <property type="match status" value="1"/>
</dbReference>
<protein>
    <submittedName>
        <fullName evidence="1">DUF3310 domain-containing protein</fullName>
    </submittedName>
</protein>
<dbReference type="AlphaFoldDB" id="A0A7T1AZQ2"/>
<name>A0A7T1AZQ2_9STAP</name>
<dbReference type="Proteomes" id="UP000594455">
    <property type="component" value="Chromosome"/>
</dbReference>
<evidence type="ECO:0000313" key="1">
    <source>
        <dbReference type="EMBL" id="QPM75033.1"/>
    </source>
</evidence>
<dbReference type="RefSeq" id="WP_195718788.1">
    <property type="nucleotide sequence ID" value="NZ_CP064056.1"/>
</dbReference>
<organism evidence="1 2">
    <name type="scientific">Staphylococcus lloydii</name>
    <dbReference type="NCBI Taxonomy" id="2781774"/>
    <lineage>
        <taxon>Bacteria</taxon>
        <taxon>Bacillati</taxon>
        <taxon>Bacillota</taxon>
        <taxon>Bacilli</taxon>
        <taxon>Bacillales</taxon>
        <taxon>Staphylococcaceae</taxon>
        <taxon>Staphylococcus</taxon>
    </lineage>
</organism>
<evidence type="ECO:0000313" key="2">
    <source>
        <dbReference type="Proteomes" id="UP000594455"/>
    </source>
</evidence>
<dbReference type="EMBL" id="CP064056">
    <property type="protein sequence ID" value="QPM75033.1"/>
    <property type="molecule type" value="Genomic_DNA"/>
</dbReference>
<keyword evidence="2" id="KW-1185">Reference proteome</keyword>
<dbReference type="InterPro" id="IPR021739">
    <property type="entry name" value="SaV-like"/>
</dbReference>
<reference evidence="1 2" key="1">
    <citation type="submission" date="2020-10" db="EMBL/GenBank/DDBJ databases">
        <title>Closed genome sequences of Staphylococcus lloydii sp. nov. and Staphylococcus durrellii sp. nov. Isolated from Captive Fruit Bats (Pteropus livingstonii).</title>
        <authorList>
            <person name="Fountain K."/>
        </authorList>
    </citation>
    <scope>NUCLEOTIDE SEQUENCE [LARGE SCALE GENOMIC DNA]</scope>
    <source>
        <strain evidence="1 2">23_2_7_LY</strain>
    </source>
</reference>
<sequence>MALIKDLNIGDLVSFEYPIMSGEEVIGEITELYYDVMKATVYDGIDTYHIDNALDITIINPAETVREQHYQSHRDNGIDLIDFWHMQMSEEEFQGAMKSQISKYAVRLGRKDDKVKELNKIIDYAERYKEKLQQEGK</sequence>
<dbReference type="KEGG" id="sllo:ISP08_12050"/>